<dbReference type="InterPro" id="IPR036291">
    <property type="entry name" value="NAD(P)-bd_dom_sf"/>
</dbReference>
<dbReference type="OrthoDB" id="2129491at2759"/>
<feature type="domain" description="GFO/IDH/MocA-like oxidoreductase" evidence="7">
    <location>
        <begin position="163"/>
        <end position="291"/>
    </location>
</feature>
<evidence type="ECO:0000256" key="1">
    <source>
        <dbReference type="ARBA" id="ARBA00010928"/>
    </source>
</evidence>
<evidence type="ECO:0000259" key="6">
    <source>
        <dbReference type="Pfam" id="PF01408"/>
    </source>
</evidence>
<dbReference type="PANTHER" id="PTHR22604">
    <property type="entry name" value="OXIDOREDUCTASES"/>
    <property type="match status" value="1"/>
</dbReference>
<dbReference type="Gene3D" id="3.30.360.10">
    <property type="entry name" value="Dihydrodipicolinate Reductase, domain 2"/>
    <property type="match status" value="1"/>
</dbReference>
<dbReference type="Proteomes" id="UP000193218">
    <property type="component" value="Unassembled WGS sequence"/>
</dbReference>
<dbReference type="GO" id="GO:0000166">
    <property type="term" value="F:nucleotide binding"/>
    <property type="evidence" value="ECO:0007669"/>
    <property type="project" value="InterPro"/>
</dbReference>
<dbReference type="SUPFAM" id="SSF51735">
    <property type="entry name" value="NAD(P)-binding Rossmann-fold domains"/>
    <property type="match status" value="1"/>
</dbReference>
<comment type="similarity">
    <text evidence="1">Belongs to the Gfo/Idh/MocA family.</text>
</comment>
<dbReference type="Gene3D" id="3.40.50.720">
    <property type="entry name" value="NAD(P)-binding Rossmann-like Domain"/>
    <property type="match status" value="1"/>
</dbReference>
<dbReference type="PANTHER" id="PTHR22604:SF105">
    <property type="entry name" value="TRANS-1,2-DIHYDROBENZENE-1,2-DIOL DEHYDROGENASE"/>
    <property type="match status" value="1"/>
</dbReference>
<feature type="domain" description="Gfo/Idh/MocA-like oxidoreductase N-terminal" evidence="6">
    <location>
        <begin position="8"/>
        <end position="150"/>
    </location>
</feature>
<evidence type="ECO:0000313" key="8">
    <source>
        <dbReference type="EMBL" id="ORX35584.1"/>
    </source>
</evidence>
<comment type="catalytic activity">
    <reaction evidence="5">
        <text>D-xylose + NADP(+) = D-xylono-1,5-lactone + NADPH + H(+)</text>
        <dbReference type="Rhea" id="RHEA:22000"/>
        <dbReference type="ChEBI" id="CHEBI:15378"/>
        <dbReference type="ChEBI" id="CHEBI:15867"/>
        <dbReference type="ChEBI" id="CHEBI:53455"/>
        <dbReference type="ChEBI" id="CHEBI:57783"/>
        <dbReference type="ChEBI" id="CHEBI:58349"/>
        <dbReference type="EC" id="1.1.1.179"/>
    </reaction>
</comment>
<sequence>MSPSVQTIRWGIISTGGISTAFSRDLLVNPATRDANDIEHRITAIGSRTKESAQAFLDKLNDLPQDEACRWGVDHGKLKDCKAYGSYQEVYDDPNVDCLYIGTPHNFHYENTKGGLQGGKHVLCEKPFTFDLKELDELIALAKEKKRFLMEAVWTRFQPIAYEVQQIVHSGKLGKVKRFSADFSTDMKPDNFPLSHRIIAPELAGGGILDLGPYPSVWTMMVLYHHPDNKKTPPKLLQSRQTLYHRTNVDEQTTLTLGFEALNVEADLRTSFTCQGLAGNCVAVQCEEGDLIIDFPPYKPTTYHVVPHADVGKIKEAKTYHAKTHPGGAMHYEADEVARCVRDGKLESERMPWEESRIVQSWFDDVRRAGNTVLKDRHGKAG</sequence>
<evidence type="ECO:0000256" key="4">
    <source>
        <dbReference type="ARBA" id="ARBA00042988"/>
    </source>
</evidence>
<dbReference type="GO" id="GO:0047837">
    <property type="term" value="F:D-xylose 1-dehydrogenase (NADP+) activity"/>
    <property type="evidence" value="ECO:0007669"/>
    <property type="project" value="UniProtKB-EC"/>
</dbReference>
<evidence type="ECO:0000256" key="3">
    <source>
        <dbReference type="ARBA" id="ARBA00038984"/>
    </source>
</evidence>
<dbReference type="FunCoup" id="A0A1Y1UDI3">
    <property type="interactions" value="3"/>
</dbReference>
<keyword evidence="9" id="KW-1185">Reference proteome</keyword>
<dbReference type="GeneID" id="33558170"/>
<keyword evidence="2" id="KW-0560">Oxidoreductase</keyword>
<comment type="caution">
    <text evidence="8">The sequence shown here is derived from an EMBL/GenBank/DDBJ whole genome shotgun (WGS) entry which is preliminary data.</text>
</comment>
<evidence type="ECO:0000259" key="7">
    <source>
        <dbReference type="Pfam" id="PF22725"/>
    </source>
</evidence>
<organism evidence="8 9">
    <name type="scientific">Kockovaella imperatae</name>
    <dbReference type="NCBI Taxonomy" id="4999"/>
    <lineage>
        <taxon>Eukaryota</taxon>
        <taxon>Fungi</taxon>
        <taxon>Dikarya</taxon>
        <taxon>Basidiomycota</taxon>
        <taxon>Agaricomycotina</taxon>
        <taxon>Tremellomycetes</taxon>
        <taxon>Tremellales</taxon>
        <taxon>Cuniculitremaceae</taxon>
        <taxon>Kockovaella</taxon>
    </lineage>
</organism>
<evidence type="ECO:0000313" key="9">
    <source>
        <dbReference type="Proteomes" id="UP000193218"/>
    </source>
</evidence>
<protein>
    <recommendedName>
        <fullName evidence="3">D-xylose 1-dehydrogenase (NADP(+), D-xylono-1,5-lactone-forming)</fullName>
        <ecNumber evidence="3">1.1.1.179</ecNumber>
    </recommendedName>
    <alternativeName>
        <fullName evidence="4">D-xylose-NADP dehydrogenase</fullName>
    </alternativeName>
</protein>
<dbReference type="AlphaFoldDB" id="A0A1Y1UDI3"/>
<dbReference type="SUPFAM" id="SSF55347">
    <property type="entry name" value="Glyceraldehyde-3-phosphate dehydrogenase-like, C-terminal domain"/>
    <property type="match status" value="1"/>
</dbReference>
<evidence type="ECO:0000256" key="5">
    <source>
        <dbReference type="ARBA" id="ARBA00049233"/>
    </source>
</evidence>
<proteinExistence type="inferred from homology"/>
<dbReference type="EC" id="1.1.1.179" evidence="3"/>
<reference evidence="8 9" key="1">
    <citation type="submission" date="2017-03" db="EMBL/GenBank/DDBJ databases">
        <title>Widespread Adenine N6-methylation of Active Genes in Fungi.</title>
        <authorList>
            <consortium name="DOE Joint Genome Institute"/>
            <person name="Mondo S.J."/>
            <person name="Dannebaum R.O."/>
            <person name="Kuo R.C."/>
            <person name="Louie K.B."/>
            <person name="Bewick A.J."/>
            <person name="Labutti K."/>
            <person name="Haridas S."/>
            <person name="Kuo A."/>
            <person name="Salamov A."/>
            <person name="Ahrendt S.R."/>
            <person name="Lau R."/>
            <person name="Bowen B.P."/>
            <person name="Lipzen A."/>
            <person name="Sullivan W."/>
            <person name="Andreopoulos W.B."/>
            <person name="Clum A."/>
            <person name="Lindquist E."/>
            <person name="Daum C."/>
            <person name="Northen T.R."/>
            <person name="Ramamoorthy G."/>
            <person name="Schmitz R.J."/>
            <person name="Gryganskyi A."/>
            <person name="Culley D."/>
            <person name="Magnuson J."/>
            <person name="James T.Y."/>
            <person name="O'Malley M.A."/>
            <person name="Stajich J.E."/>
            <person name="Spatafora J.W."/>
            <person name="Visel A."/>
            <person name="Grigoriev I.V."/>
        </authorList>
    </citation>
    <scope>NUCLEOTIDE SEQUENCE [LARGE SCALE GENOMIC DNA]</scope>
    <source>
        <strain evidence="8 9">NRRL Y-17943</strain>
    </source>
</reference>
<dbReference type="Pfam" id="PF22725">
    <property type="entry name" value="GFO_IDH_MocA_C3"/>
    <property type="match status" value="1"/>
</dbReference>
<dbReference type="EMBL" id="NBSH01000010">
    <property type="protein sequence ID" value="ORX35584.1"/>
    <property type="molecule type" value="Genomic_DNA"/>
</dbReference>
<name>A0A1Y1UDI3_9TREE</name>
<dbReference type="RefSeq" id="XP_021869748.1">
    <property type="nucleotide sequence ID" value="XM_022016361.1"/>
</dbReference>
<dbReference type="InterPro" id="IPR050984">
    <property type="entry name" value="Gfo/Idh/MocA_domain"/>
</dbReference>
<dbReference type="Pfam" id="PF01408">
    <property type="entry name" value="GFO_IDH_MocA"/>
    <property type="match status" value="1"/>
</dbReference>
<dbReference type="InterPro" id="IPR055170">
    <property type="entry name" value="GFO_IDH_MocA-like_dom"/>
</dbReference>
<dbReference type="InParanoid" id="A0A1Y1UDI3"/>
<dbReference type="STRING" id="4999.A0A1Y1UDI3"/>
<dbReference type="InterPro" id="IPR000683">
    <property type="entry name" value="Gfo/Idh/MocA-like_OxRdtase_N"/>
</dbReference>
<evidence type="ECO:0000256" key="2">
    <source>
        <dbReference type="ARBA" id="ARBA00023002"/>
    </source>
</evidence>
<accession>A0A1Y1UDI3</accession>
<gene>
    <name evidence="8" type="ORF">BD324DRAFT_630742</name>
</gene>